<dbReference type="Pfam" id="PF00078">
    <property type="entry name" value="RVT_1"/>
    <property type="match status" value="1"/>
</dbReference>
<keyword evidence="7" id="KW-0695">RNA-directed DNA polymerase</keyword>
<gene>
    <name evidence="10" type="ORF">ABMA27_004589</name>
</gene>
<keyword evidence="6" id="KW-0378">Hydrolase</keyword>
<feature type="domain" description="Integrase catalytic" evidence="9">
    <location>
        <begin position="1006"/>
        <end position="1160"/>
    </location>
</feature>
<dbReference type="InterPro" id="IPR001584">
    <property type="entry name" value="Integrase_cat-core"/>
</dbReference>
<dbReference type="Pfam" id="PF17921">
    <property type="entry name" value="Integrase_H2C2"/>
    <property type="match status" value="1"/>
</dbReference>
<dbReference type="EC" id="2.7.7.49" evidence="1"/>
<evidence type="ECO:0000256" key="2">
    <source>
        <dbReference type="ARBA" id="ARBA00022679"/>
    </source>
</evidence>
<dbReference type="Gene3D" id="4.10.60.10">
    <property type="entry name" value="Zinc finger, CCHC-type"/>
    <property type="match status" value="1"/>
</dbReference>
<dbReference type="InterPro" id="IPR021109">
    <property type="entry name" value="Peptidase_aspartic_dom_sf"/>
</dbReference>
<dbReference type="SUPFAM" id="SSF50630">
    <property type="entry name" value="Acid proteases"/>
    <property type="match status" value="1"/>
</dbReference>
<name>A0ABR3HP56_LOXSC</name>
<evidence type="ECO:0000256" key="5">
    <source>
        <dbReference type="ARBA" id="ARBA00022759"/>
    </source>
</evidence>
<dbReference type="Gene3D" id="3.10.10.10">
    <property type="entry name" value="HIV Type 1 Reverse Transcriptase, subunit A, domain 1"/>
    <property type="match status" value="1"/>
</dbReference>
<dbReference type="InterPro" id="IPR036875">
    <property type="entry name" value="Znf_CCHC_sf"/>
</dbReference>
<dbReference type="InterPro" id="IPR050951">
    <property type="entry name" value="Retrovirus_Pol_polyprotein"/>
</dbReference>
<keyword evidence="5" id="KW-0255">Endonuclease</keyword>
<dbReference type="SUPFAM" id="SSF57756">
    <property type="entry name" value="Retrovirus zinc finger-like domains"/>
    <property type="match status" value="1"/>
</dbReference>
<evidence type="ECO:0000256" key="4">
    <source>
        <dbReference type="ARBA" id="ARBA00022722"/>
    </source>
</evidence>
<dbReference type="PANTHER" id="PTHR37984">
    <property type="entry name" value="PROTEIN CBG26694"/>
    <property type="match status" value="1"/>
</dbReference>
<reference evidence="10 11" key="1">
    <citation type="submission" date="2024-06" db="EMBL/GenBank/DDBJ databases">
        <title>A chromosome-level genome assembly of beet webworm, Loxostege sticticalis.</title>
        <authorList>
            <person name="Zhang Y."/>
        </authorList>
    </citation>
    <scope>NUCLEOTIDE SEQUENCE [LARGE SCALE GENOMIC DNA]</scope>
    <source>
        <strain evidence="10">AQ026</strain>
        <tissue evidence="10">Whole body</tissue>
    </source>
</reference>
<dbReference type="InterPro" id="IPR000477">
    <property type="entry name" value="RT_dom"/>
</dbReference>
<dbReference type="Gene3D" id="1.10.340.70">
    <property type="match status" value="1"/>
</dbReference>
<dbReference type="Proteomes" id="UP001549920">
    <property type="component" value="Unassembled WGS sequence"/>
</dbReference>
<dbReference type="Gene3D" id="2.40.70.10">
    <property type="entry name" value="Acid Proteases"/>
    <property type="match status" value="1"/>
</dbReference>
<evidence type="ECO:0000313" key="11">
    <source>
        <dbReference type="Proteomes" id="UP001549920"/>
    </source>
</evidence>
<dbReference type="Pfam" id="PF00665">
    <property type="entry name" value="rve"/>
    <property type="match status" value="1"/>
</dbReference>
<dbReference type="PANTHER" id="PTHR37984:SF11">
    <property type="entry name" value="INTEGRASE CATALYTIC DOMAIN-CONTAINING PROTEIN"/>
    <property type="match status" value="1"/>
</dbReference>
<dbReference type="SMART" id="SM00343">
    <property type="entry name" value="ZnF_C2HC"/>
    <property type="match status" value="2"/>
</dbReference>
<dbReference type="SUPFAM" id="SSF56672">
    <property type="entry name" value="DNA/RNA polymerases"/>
    <property type="match status" value="1"/>
</dbReference>
<protein>
    <recommendedName>
        <fullName evidence="1">RNA-directed DNA polymerase</fullName>
        <ecNumber evidence="1">2.7.7.49</ecNumber>
    </recommendedName>
</protein>
<dbReference type="InterPro" id="IPR036397">
    <property type="entry name" value="RNaseH_sf"/>
</dbReference>
<proteinExistence type="predicted"/>
<dbReference type="PROSITE" id="PS50994">
    <property type="entry name" value="INTEGRASE"/>
    <property type="match status" value="1"/>
</dbReference>
<organism evidence="10 11">
    <name type="scientific">Loxostege sticticalis</name>
    <name type="common">Beet webworm moth</name>
    <dbReference type="NCBI Taxonomy" id="481309"/>
    <lineage>
        <taxon>Eukaryota</taxon>
        <taxon>Metazoa</taxon>
        <taxon>Ecdysozoa</taxon>
        <taxon>Arthropoda</taxon>
        <taxon>Hexapoda</taxon>
        <taxon>Insecta</taxon>
        <taxon>Pterygota</taxon>
        <taxon>Neoptera</taxon>
        <taxon>Endopterygota</taxon>
        <taxon>Lepidoptera</taxon>
        <taxon>Glossata</taxon>
        <taxon>Ditrysia</taxon>
        <taxon>Pyraloidea</taxon>
        <taxon>Crambidae</taxon>
        <taxon>Pyraustinae</taxon>
        <taxon>Loxostege</taxon>
    </lineage>
</organism>
<dbReference type="InterPro" id="IPR041373">
    <property type="entry name" value="RT_RNaseH"/>
</dbReference>
<dbReference type="EMBL" id="JBEUOH010000016">
    <property type="protein sequence ID" value="KAL0872182.1"/>
    <property type="molecule type" value="Genomic_DNA"/>
</dbReference>
<evidence type="ECO:0000256" key="7">
    <source>
        <dbReference type="ARBA" id="ARBA00022918"/>
    </source>
</evidence>
<keyword evidence="4" id="KW-0540">Nuclease</keyword>
<keyword evidence="3" id="KW-0548">Nucleotidyltransferase</keyword>
<keyword evidence="2" id="KW-0808">Transferase</keyword>
<dbReference type="InterPro" id="IPR001878">
    <property type="entry name" value="Znf_CCHC"/>
</dbReference>
<evidence type="ECO:0000259" key="9">
    <source>
        <dbReference type="PROSITE" id="PS50994"/>
    </source>
</evidence>
<dbReference type="CDD" id="cd09274">
    <property type="entry name" value="RNase_HI_RT_Ty3"/>
    <property type="match status" value="1"/>
</dbReference>
<evidence type="ECO:0000259" key="8">
    <source>
        <dbReference type="PROSITE" id="PS50878"/>
    </source>
</evidence>
<dbReference type="CDD" id="cd00303">
    <property type="entry name" value="retropepsin_like"/>
    <property type="match status" value="1"/>
</dbReference>
<dbReference type="Gene3D" id="3.30.420.10">
    <property type="entry name" value="Ribonuclease H-like superfamily/Ribonuclease H"/>
    <property type="match status" value="1"/>
</dbReference>
<evidence type="ECO:0000256" key="6">
    <source>
        <dbReference type="ARBA" id="ARBA00022801"/>
    </source>
</evidence>
<dbReference type="PROSITE" id="PS50878">
    <property type="entry name" value="RT_POL"/>
    <property type="match status" value="1"/>
</dbReference>
<dbReference type="Pfam" id="PF17917">
    <property type="entry name" value="RT_RNaseH"/>
    <property type="match status" value="1"/>
</dbReference>
<accession>A0ABR3HP56</accession>
<dbReference type="InterPro" id="IPR043502">
    <property type="entry name" value="DNA/RNA_pol_sf"/>
</dbReference>
<dbReference type="InterPro" id="IPR043128">
    <property type="entry name" value="Rev_trsase/Diguanyl_cyclase"/>
</dbReference>
<evidence type="ECO:0000256" key="1">
    <source>
        <dbReference type="ARBA" id="ARBA00012493"/>
    </source>
</evidence>
<sequence>MANLTLDKFECNGEAGSVGLRWEKWKRSLSIYLEAADLKTSSQKRASLLHWGGPELQEIFYNIPGADVKDDGQIDVFKVAIDKLDEYFAPQQSKRFERHIFRGIKQEENEKFEKFIVRLRQQASKCKFVDLDDQLIDQITEKCNSEELRRKILKSGDDMTLNQIIIEANALEIVSRQLENFCNKGRTQDVNRIELKPRNKPLPKKRECFRCGSWNHLAADDKCPAKGKKCLKCEKIGHFKAQCKSKDLKRKFEDQSTNKSDLPTKRWKQTNKEVRNIEEQSSTNRTDEKIHYVFNVGDDDMVTCTVGGIKVEMLIDSGCKYNLITDKTWQNLKSNRIQVYEQTKKSDKTFLAYGSTTPLKLQGSFCATIQLANKKKDAMFYVIEGGTRDLLGKMTATDLGVLKIGLDVNQVGTNSKPFPKFKGVLIQIPIDDNVKPVSQPYRRVPIPLEEKVDAKLEELLQKDIIEKVEGPSEWISPIVPILKENGDVRICIDMRRANTAIKRENHPLPTMDQLLTKIKDAEVFSKLDIKDAFHQLELHPDSRHITTFISAKGLYRYKRMMFGVSCAPEIFQKSLERVLIECSGVINFIDDILVYGKDQKEHDSRLRMVLDTLKTNGIVLREEKCIFSASKVHFLGHELSKEGVKPLEKYLASIKEFRAPMTISELQSFMGLINYVGKWIPNLATKTEPLKELLRLKYGRNSDISQLWKERQQTAFNSLKADLADVSHLGYYDVKDKTIVFADASPVALGAVLVQLNTQGARVIAFGNKTLTACERRYCQTEKEALALVWAVEHFHMFLYGKEFDLITDHKPLEVIFGPKSKPCARIERWVLRMQSYKYKVVYQPGKNNIADPFSRLCKLTLGLDVTHKDYVQDIVELTRPVAVPLTEIEEQSKRDKEIQKVKEGLYDKKWDESVKIYKLFENELCFYGDILLRGTKIVIPKALRNQVLAAAHEGHPGIVAMKLRLRSKVWWPRYDRDAENTVKSCRGCTLVSMPNPPHPLKRRELPSQPWIDIAIDLLGPLPSGDYLLVVVDYYSRYKDIKICRDISSKEMIRLLREIFSRLGYPVSITADNGKQFVSSEFRAFCTENDIKLYNSIPYWPQQNGEVERQNRDILKRLKICQVEKKFSWKEALLDYMSMYNSTPHTVTGKSPAELFFQRKFRDKIPMLTESVDHRIEDMDVRDKDMEQKDKGKEYADRKRKAEESCLEPGDKVYIKNLNKANKLSANFDSVTHTVKSRTGGDVEVQNDETGQNLRRNVIHLKRVEGEWQINNEKEQDDDME</sequence>
<dbReference type="InterPro" id="IPR012337">
    <property type="entry name" value="RNaseH-like_sf"/>
</dbReference>
<keyword evidence="11" id="KW-1185">Reference proteome</keyword>
<dbReference type="CDD" id="cd01647">
    <property type="entry name" value="RT_LTR"/>
    <property type="match status" value="1"/>
</dbReference>
<dbReference type="SUPFAM" id="SSF53098">
    <property type="entry name" value="Ribonuclease H-like"/>
    <property type="match status" value="1"/>
</dbReference>
<dbReference type="Gene3D" id="3.30.70.270">
    <property type="match status" value="2"/>
</dbReference>
<comment type="caution">
    <text evidence="10">The sequence shown here is derived from an EMBL/GenBank/DDBJ whole genome shotgun (WGS) entry which is preliminary data.</text>
</comment>
<evidence type="ECO:0000313" key="10">
    <source>
        <dbReference type="EMBL" id="KAL0872182.1"/>
    </source>
</evidence>
<dbReference type="InterPro" id="IPR041588">
    <property type="entry name" value="Integrase_H2C2"/>
</dbReference>
<evidence type="ECO:0000256" key="3">
    <source>
        <dbReference type="ARBA" id="ARBA00022695"/>
    </source>
</evidence>
<feature type="domain" description="Reverse transcriptase" evidence="8">
    <location>
        <begin position="462"/>
        <end position="639"/>
    </location>
</feature>